<keyword evidence="5" id="KW-0812">Transmembrane</keyword>
<evidence type="ECO:0000256" key="1">
    <source>
        <dbReference type="ARBA" id="ARBA00004323"/>
    </source>
</evidence>
<dbReference type="OrthoDB" id="10264956at2759"/>
<keyword evidence="6" id="KW-0735">Signal-anchor</keyword>
<dbReference type="GeneID" id="109485173"/>
<dbReference type="Gene3D" id="3.90.1480.20">
    <property type="entry name" value="Glycosyl transferase family 29"/>
    <property type="match status" value="1"/>
</dbReference>
<dbReference type="AlphaFoldDB" id="A0A6P5AQ75"/>
<dbReference type="InterPro" id="IPR001675">
    <property type="entry name" value="Glyco_trans_29"/>
</dbReference>
<keyword evidence="4" id="KW-0808">Transferase</keyword>
<protein>
    <submittedName>
        <fullName evidence="12">Alpha-2,8-sialyltransferase 8B-like</fullName>
    </submittedName>
</protein>
<dbReference type="PANTHER" id="PTHR11987:SF53">
    <property type="entry name" value="ALPHA-2,8-SIALYLTRANSFERASE 8F-LIKE"/>
    <property type="match status" value="1"/>
</dbReference>
<dbReference type="Proteomes" id="UP000515135">
    <property type="component" value="Unplaced"/>
</dbReference>
<evidence type="ECO:0000313" key="11">
    <source>
        <dbReference type="Proteomes" id="UP000515135"/>
    </source>
</evidence>
<evidence type="ECO:0000256" key="9">
    <source>
        <dbReference type="ARBA" id="ARBA00023136"/>
    </source>
</evidence>
<keyword evidence="3" id="KW-0328">Glycosyltransferase</keyword>
<keyword evidence="9" id="KW-0472">Membrane</keyword>
<dbReference type="GO" id="GO:0000139">
    <property type="term" value="C:Golgi membrane"/>
    <property type="evidence" value="ECO:0007669"/>
    <property type="project" value="UniProtKB-SubCell"/>
</dbReference>
<evidence type="ECO:0000256" key="2">
    <source>
        <dbReference type="ARBA" id="ARBA00006003"/>
    </source>
</evidence>
<name>A0A6P5AQ75_BRABE</name>
<gene>
    <name evidence="12" type="primary">LOC109485173</name>
</gene>
<accession>A0A6P5AQ75</accession>
<evidence type="ECO:0000256" key="8">
    <source>
        <dbReference type="ARBA" id="ARBA00023034"/>
    </source>
</evidence>
<reference evidence="12" key="1">
    <citation type="submission" date="2025-08" db="UniProtKB">
        <authorList>
            <consortium name="RefSeq"/>
        </authorList>
    </citation>
    <scope>IDENTIFICATION</scope>
    <source>
        <tissue evidence="12">Gonad</tissue>
    </source>
</reference>
<keyword evidence="8" id="KW-0333">Golgi apparatus</keyword>
<dbReference type="InterPro" id="IPR050943">
    <property type="entry name" value="Glycosyltr_29_Sialyltrsf"/>
</dbReference>
<evidence type="ECO:0000313" key="12">
    <source>
        <dbReference type="RefSeq" id="XP_019644186.1"/>
    </source>
</evidence>
<evidence type="ECO:0000256" key="5">
    <source>
        <dbReference type="ARBA" id="ARBA00022692"/>
    </source>
</evidence>
<dbReference type="KEGG" id="bbel:109485173"/>
<proteinExistence type="inferred from homology"/>
<evidence type="ECO:0000256" key="6">
    <source>
        <dbReference type="ARBA" id="ARBA00022968"/>
    </source>
</evidence>
<dbReference type="InterPro" id="IPR038578">
    <property type="entry name" value="GT29-like_sf"/>
</dbReference>
<dbReference type="GO" id="GO:0009311">
    <property type="term" value="P:oligosaccharide metabolic process"/>
    <property type="evidence" value="ECO:0007669"/>
    <property type="project" value="TreeGrafter"/>
</dbReference>
<evidence type="ECO:0000256" key="3">
    <source>
        <dbReference type="ARBA" id="ARBA00022676"/>
    </source>
</evidence>
<dbReference type="PANTHER" id="PTHR11987">
    <property type="entry name" value="ALPHA-2,8-SIALYLTRANSFERASE"/>
    <property type="match status" value="1"/>
</dbReference>
<keyword evidence="11" id="KW-1185">Reference proteome</keyword>
<dbReference type="GO" id="GO:0006491">
    <property type="term" value="P:N-glycan processing"/>
    <property type="evidence" value="ECO:0007669"/>
    <property type="project" value="TreeGrafter"/>
</dbReference>
<evidence type="ECO:0000256" key="4">
    <source>
        <dbReference type="ARBA" id="ARBA00022679"/>
    </source>
</evidence>
<dbReference type="Pfam" id="PF00777">
    <property type="entry name" value="Glyco_transf_29"/>
    <property type="match status" value="1"/>
</dbReference>
<dbReference type="GO" id="GO:0003828">
    <property type="term" value="F:alpha-N-acetylneuraminate alpha-2,8-sialyltransferase activity"/>
    <property type="evidence" value="ECO:0007669"/>
    <property type="project" value="TreeGrafter"/>
</dbReference>
<comment type="similarity">
    <text evidence="2">Belongs to the glycosyltransferase 29 family.</text>
</comment>
<evidence type="ECO:0000256" key="7">
    <source>
        <dbReference type="ARBA" id="ARBA00022989"/>
    </source>
</evidence>
<sequence length="313" mass="36103">MAKVIKRSFIPTPPVLFAVVLILSFFLLQKYNLTNFSTKPLRKRKVTAFGTRGSFIDWYNVTSAFRISNQTSRYFNLSTNFAIIDHNQCKKNRTSVVMTTPVGHYRTCAVVGNSGILRDSGCGDDIDRNDFVIRVNDAPLKTFEQDVGEKTNMTIINRIVLNWIHFDPEWIISRNNSIMSYTLGTHTNLPALNAMIRRLDLNITITCSVSPPRQYIKTFWNEKYNSNLSREVVTTAGLNTYTLASTFCDVITLYGFYPYQTDVHNKTVYYRYFDQIPMEKKVKRSIHDYFHQHELLKSLHDSGALKLVTDVCK</sequence>
<keyword evidence="10" id="KW-0325">Glycoprotein</keyword>
<evidence type="ECO:0000256" key="10">
    <source>
        <dbReference type="ARBA" id="ARBA00023180"/>
    </source>
</evidence>
<dbReference type="RefSeq" id="XP_019644186.1">
    <property type="nucleotide sequence ID" value="XM_019788627.1"/>
</dbReference>
<keyword evidence="7" id="KW-1133">Transmembrane helix</keyword>
<organism evidence="11 12">
    <name type="scientific">Branchiostoma belcheri</name>
    <name type="common">Amphioxus</name>
    <dbReference type="NCBI Taxonomy" id="7741"/>
    <lineage>
        <taxon>Eukaryota</taxon>
        <taxon>Metazoa</taxon>
        <taxon>Chordata</taxon>
        <taxon>Cephalochordata</taxon>
        <taxon>Leptocardii</taxon>
        <taxon>Amphioxiformes</taxon>
        <taxon>Branchiostomatidae</taxon>
        <taxon>Branchiostoma</taxon>
    </lineage>
</organism>
<comment type="subcellular location">
    <subcellularLocation>
        <location evidence="1">Golgi apparatus membrane</location>
        <topology evidence="1">Single-pass type II membrane protein</topology>
    </subcellularLocation>
</comment>